<dbReference type="EMBL" id="JACATZ010000003">
    <property type="protein sequence ID" value="NWJ48834.1"/>
    <property type="molecule type" value="Genomic_DNA"/>
</dbReference>
<dbReference type="Proteomes" id="UP000521676">
    <property type="component" value="Unassembled WGS sequence"/>
</dbReference>
<organism evidence="2 4">
    <name type="scientific">Candidatus Chlorohelix allophototropha</name>
    <dbReference type="NCBI Taxonomy" id="3003348"/>
    <lineage>
        <taxon>Bacteria</taxon>
        <taxon>Bacillati</taxon>
        <taxon>Chloroflexota</taxon>
        <taxon>Chloroflexia</taxon>
        <taxon>Candidatus Chloroheliales</taxon>
        <taxon>Candidatus Chloroheliaceae</taxon>
        <taxon>Candidatus Chlorohelix</taxon>
    </lineage>
</organism>
<evidence type="ECO:0000313" key="3">
    <source>
        <dbReference type="EMBL" id="WJW68766.1"/>
    </source>
</evidence>
<feature type="signal peptide" evidence="1">
    <location>
        <begin position="1"/>
        <end position="21"/>
    </location>
</feature>
<accession>A0A8T7M9T9</accession>
<evidence type="ECO:0008006" key="6">
    <source>
        <dbReference type="Google" id="ProtNLM"/>
    </source>
</evidence>
<sequence>MMKFRNLSILVVVLLLMVVLAACGDSPTATTVPTTTAAVTTTAAATAPKAAATTTTVATITAASATKVAATTTVATTAATGGDADLPTFAGATVVTLPDNMQSQSMKLFGSVIKNIKVSGYKVSTNMATLKNSLPKAFSDAGWADAVSLLPAGTFSGLETTGQFVQAYQKNKKVVIVVAYPSSLMSPLVPELTATDNLFVLYVGEPAG</sequence>
<dbReference type="RefSeq" id="WP_341470670.1">
    <property type="nucleotide sequence ID" value="NZ_CP128400.1"/>
</dbReference>
<dbReference type="EMBL" id="CP128400">
    <property type="protein sequence ID" value="WJW68766.1"/>
    <property type="molecule type" value="Genomic_DNA"/>
</dbReference>
<reference evidence="3" key="2">
    <citation type="journal article" date="2024" name="Nature">
        <title>Anoxygenic phototroph of the Chloroflexota uses a type I reaction centre.</title>
        <authorList>
            <person name="Tsuji J.M."/>
            <person name="Shaw N.A."/>
            <person name="Nagashima S."/>
            <person name="Venkiteswaran J.J."/>
            <person name="Schiff S.L."/>
            <person name="Watanabe T."/>
            <person name="Fukui M."/>
            <person name="Hanada S."/>
            <person name="Tank M."/>
            <person name="Neufeld J.D."/>
        </authorList>
    </citation>
    <scope>NUCLEOTIDE SEQUENCE</scope>
    <source>
        <strain evidence="3">L227-S17</strain>
    </source>
</reference>
<keyword evidence="1" id="KW-0732">Signal</keyword>
<gene>
    <name evidence="2" type="ORF">HXX08_23490</name>
    <name evidence="3" type="ORF">OZ401_004383</name>
</gene>
<proteinExistence type="predicted"/>
<evidence type="ECO:0000313" key="2">
    <source>
        <dbReference type="EMBL" id="NWJ48834.1"/>
    </source>
</evidence>
<dbReference type="AlphaFoldDB" id="A0A8T7M9T9"/>
<dbReference type="PROSITE" id="PS51257">
    <property type="entry name" value="PROKAR_LIPOPROTEIN"/>
    <property type="match status" value="1"/>
</dbReference>
<evidence type="ECO:0000313" key="4">
    <source>
        <dbReference type="Proteomes" id="UP000521676"/>
    </source>
</evidence>
<evidence type="ECO:0000256" key="1">
    <source>
        <dbReference type="SAM" id="SignalP"/>
    </source>
</evidence>
<protein>
    <recommendedName>
        <fullName evidence="6">Leucine-binding protein domain-containing protein</fullName>
    </recommendedName>
</protein>
<evidence type="ECO:0000313" key="5">
    <source>
        <dbReference type="Proteomes" id="UP001431572"/>
    </source>
</evidence>
<dbReference type="Proteomes" id="UP001431572">
    <property type="component" value="Chromosome 2"/>
</dbReference>
<name>A0A8T7M9T9_9CHLR</name>
<keyword evidence="5" id="KW-1185">Reference proteome</keyword>
<feature type="chain" id="PRO_5035731193" description="Leucine-binding protein domain-containing protein" evidence="1">
    <location>
        <begin position="22"/>
        <end position="208"/>
    </location>
</feature>
<reference evidence="2 4" key="1">
    <citation type="submission" date="2020-06" db="EMBL/GenBank/DDBJ databases">
        <title>Anoxygenic phototrophic Chloroflexota member uses a Type I reaction center.</title>
        <authorList>
            <person name="Tsuji J.M."/>
            <person name="Shaw N.A."/>
            <person name="Nagashima S."/>
            <person name="Venkiteswaran J."/>
            <person name="Schiff S.L."/>
            <person name="Hanada S."/>
            <person name="Tank M."/>
            <person name="Neufeld J.D."/>
        </authorList>
    </citation>
    <scope>NUCLEOTIDE SEQUENCE [LARGE SCALE GENOMIC DNA]</scope>
    <source>
        <strain evidence="2">L227-S17</strain>
    </source>
</reference>